<dbReference type="InterPro" id="IPR012340">
    <property type="entry name" value="NA-bd_OB-fold"/>
</dbReference>
<dbReference type="SUPFAM" id="SSF52096">
    <property type="entry name" value="ClpP/crotonase"/>
    <property type="match status" value="1"/>
</dbReference>
<dbReference type="KEGG" id="buy:D8S85_04730"/>
<dbReference type="PANTHER" id="PTHR33507:SF3">
    <property type="entry name" value="INNER MEMBRANE PROTEIN YBBJ"/>
    <property type="match status" value="1"/>
</dbReference>
<evidence type="ECO:0000256" key="5">
    <source>
        <dbReference type="SAM" id="Phobius"/>
    </source>
</evidence>
<dbReference type="PANTHER" id="PTHR33507">
    <property type="entry name" value="INNER MEMBRANE PROTEIN YBBJ"/>
    <property type="match status" value="1"/>
</dbReference>
<protein>
    <submittedName>
        <fullName evidence="9">Nodulation protein NfeD</fullName>
    </submittedName>
</protein>
<organism evidence="9 10">
    <name type="scientific">Butyricimonas faecalis</name>
    <dbReference type="NCBI Taxonomy" id="2093856"/>
    <lineage>
        <taxon>Bacteria</taxon>
        <taxon>Pseudomonadati</taxon>
        <taxon>Bacteroidota</taxon>
        <taxon>Bacteroidia</taxon>
        <taxon>Bacteroidales</taxon>
        <taxon>Odoribacteraceae</taxon>
        <taxon>Butyricimonas</taxon>
    </lineage>
</organism>
<dbReference type="InterPro" id="IPR052165">
    <property type="entry name" value="Membrane_assoc_protease"/>
</dbReference>
<evidence type="ECO:0000259" key="6">
    <source>
        <dbReference type="Pfam" id="PF01957"/>
    </source>
</evidence>
<evidence type="ECO:0000256" key="3">
    <source>
        <dbReference type="ARBA" id="ARBA00022989"/>
    </source>
</evidence>
<feature type="transmembrane region" description="Helical" evidence="5">
    <location>
        <begin position="356"/>
        <end position="377"/>
    </location>
</feature>
<dbReference type="EMBL" id="CP032819">
    <property type="protein sequence ID" value="AZS28931.1"/>
    <property type="molecule type" value="Genomic_DNA"/>
</dbReference>
<dbReference type="InterPro" id="IPR029045">
    <property type="entry name" value="ClpP/crotonase-like_dom_sf"/>
</dbReference>
<dbReference type="RefSeq" id="WP_106624945.1">
    <property type="nucleotide sequence ID" value="NZ_CP032819.1"/>
</dbReference>
<proteinExistence type="predicted"/>
<evidence type="ECO:0000313" key="10">
    <source>
        <dbReference type="Proteomes" id="UP000270673"/>
    </source>
</evidence>
<dbReference type="Gene3D" id="2.40.50.140">
    <property type="entry name" value="Nucleic acid-binding proteins"/>
    <property type="match status" value="1"/>
</dbReference>
<dbReference type="OrthoDB" id="9806253at2"/>
<evidence type="ECO:0000256" key="4">
    <source>
        <dbReference type="ARBA" id="ARBA00023136"/>
    </source>
</evidence>
<dbReference type="InterPro" id="IPR002810">
    <property type="entry name" value="NfeD-like_C"/>
</dbReference>
<dbReference type="AlphaFoldDB" id="A0A3Q9IPN0"/>
<accession>A0A3Q9IPN0</accession>
<dbReference type="InterPro" id="IPR056739">
    <property type="entry name" value="NfeD_membrane"/>
</dbReference>
<evidence type="ECO:0000256" key="2">
    <source>
        <dbReference type="ARBA" id="ARBA00022692"/>
    </source>
</evidence>
<feature type="transmembrane region" description="Helical" evidence="5">
    <location>
        <begin position="323"/>
        <end position="341"/>
    </location>
</feature>
<feature type="domain" description="NfeD1b N-terminal" evidence="8">
    <location>
        <begin position="33"/>
        <end position="232"/>
    </location>
</feature>
<dbReference type="CDD" id="cd07021">
    <property type="entry name" value="Clp_protease_NfeD_like"/>
    <property type="match status" value="1"/>
</dbReference>
<dbReference type="GO" id="GO:0005886">
    <property type="term" value="C:plasma membrane"/>
    <property type="evidence" value="ECO:0007669"/>
    <property type="project" value="TreeGrafter"/>
</dbReference>
<sequence length="466" mass="51351">MRKWLVILILLVGNLPMFAGEEKGGLGERREVVYRVDIKDEIGPGIWRLVKRSFDRATDENADVILVHMNTYGGMVVYADSLRSLILNYPKPVWVFIDNNAASAGALISIACDRIYMREGANIGAATVVNQTGEAMPDKYQSYMRSMIRATAQAHGKDTVTENGQTVIRWKRDPRIAEAMVDERVVIEGVTDSGKVVTFTPHEAIQYGFCDGIAENVAEVLQKEGVANYELHEYKPTTMDRFIGFLISPIVQGILIMIIIGGIYFELQTPGVGFPLVAAITACLLYFAPLYLEGMANYVEMILFVVGIILLLLEIFVIPGFGVTGVLGIVCVVASLVLAGIDDFTFDFLPDFTSAIIRSLFFVVSCSLLSLFGSIWLSRKLFGSRRLNFALYAEQKVEDGFVGVDMAAKEVIGKEGMAFTDLRPAGKVMIGNEVYDAVSDTGAFIERGKGIRVVKYQTGQVYVVMN</sequence>
<dbReference type="Pfam" id="PF24961">
    <property type="entry name" value="NfeD_membrane"/>
    <property type="match status" value="1"/>
</dbReference>
<name>A0A3Q9IPN0_9BACT</name>
<keyword evidence="3 5" id="KW-1133">Transmembrane helix</keyword>
<evidence type="ECO:0000259" key="7">
    <source>
        <dbReference type="Pfam" id="PF24961"/>
    </source>
</evidence>
<evidence type="ECO:0000256" key="1">
    <source>
        <dbReference type="ARBA" id="ARBA00004141"/>
    </source>
</evidence>
<dbReference type="Pfam" id="PF25145">
    <property type="entry name" value="NfeD1b_N"/>
    <property type="match status" value="1"/>
</dbReference>
<feature type="transmembrane region" description="Helical" evidence="5">
    <location>
        <begin position="298"/>
        <end position="316"/>
    </location>
</feature>
<evidence type="ECO:0000313" key="9">
    <source>
        <dbReference type="EMBL" id="AZS28931.1"/>
    </source>
</evidence>
<comment type="subcellular location">
    <subcellularLocation>
        <location evidence="1">Membrane</location>
        <topology evidence="1">Multi-pass membrane protein</topology>
    </subcellularLocation>
</comment>
<dbReference type="InterPro" id="IPR056738">
    <property type="entry name" value="NfeD1b_N"/>
</dbReference>
<dbReference type="Proteomes" id="UP000270673">
    <property type="component" value="Chromosome"/>
</dbReference>
<feature type="transmembrane region" description="Helical" evidence="5">
    <location>
        <begin position="272"/>
        <end position="292"/>
    </location>
</feature>
<keyword evidence="2 5" id="KW-0812">Transmembrane</keyword>
<dbReference type="Pfam" id="PF01957">
    <property type="entry name" value="NfeD"/>
    <property type="match status" value="1"/>
</dbReference>
<dbReference type="Gene3D" id="3.90.226.10">
    <property type="entry name" value="2-enoyl-CoA Hydratase, Chain A, domain 1"/>
    <property type="match status" value="1"/>
</dbReference>
<reference evidence="9 10" key="1">
    <citation type="submission" date="2018-10" db="EMBL/GenBank/DDBJ databases">
        <title>Butyricimonas faecalis sp. nov., isolated from human faeces and emended description of the genus Butyricimonas.</title>
        <authorList>
            <person name="Le Roy T."/>
            <person name="Van der Smissen P."/>
            <person name="Paquot A."/>
            <person name="Delzenne N."/>
            <person name="Muccioli G."/>
            <person name="Collet J.-F."/>
            <person name="Cani P.D."/>
        </authorList>
    </citation>
    <scope>NUCLEOTIDE SEQUENCE [LARGE SCALE GENOMIC DNA]</scope>
    <source>
        <strain evidence="9 10">H184</strain>
    </source>
</reference>
<feature type="transmembrane region" description="Helical" evidence="5">
    <location>
        <begin position="242"/>
        <end position="265"/>
    </location>
</feature>
<feature type="domain" description="NfeD-like C-terminal" evidence="6">
    <location>
        <begin position="409"/>
        <end position="459"/>
    </location>
</feature>
<evidence type="ECO:0000259" key="8">
    <source>
        <dbReference type="Pfam" id="PF25145"/>
    </source>
</evidence>
<keyword evidence="10" id="KW-1185">Reference proteome</keyword>
<feature type="domain" description="NfeD integral membrane" evidence="7">
    <location>
        <begin position="251"/>
        <end position="368"/>
    </location>
</feature>
<keyword evidence="4 5" id="KW-0472">Membrane</keyword>
<gene>
    <name evidence="9" type="ORF">D8S85_04730</name>
</gene>